<dbReference type="Proteomes" id="UP000323653">
    <property type="component" value="Chromosome"/>
</dbReference>
<evidence type="ECO:0000256" key="5">
    <source>
        <dbReference type="ARBA" id="ARBA00023136"/>
    </source>
</evidence>
<dbReference type="InterPro" id="IPR036942">
    <property type="entry name" value="Beta-barrel_TonB_sf"/>
</dbReference>
<keyword evidence="5 7" id="KW-0472">Membrane</keyword>
<protein>
    <submittedName>
        <fullName evidence="9">SusC/RagA family TonB-linked outer membrane protein</fullName>
    </submittedName>
</protein>
<dbReference type="PROSITE" id="PS52016">
    <property type="entry name" value="TONB_DEPENDENT_REC_3"/>
    <property type="match status" value="1"/>
</dbReference>
<organism evidence="9 10">
    <name type="scientific">Pedobacter aquae</name>
    <dbReference type="NCBI Taxonomy" id="2605747"/>
    <lineage>
        <taxon>Bacteria</taxon>
        <taxon>Pseudomonadati</taxon>
        <taxon>Bacteroidota</taxon>
        <taxon>Sphingobacteriia</taxon>
        <taxon>Sphingobacteriales</taxon>
        <taxon>Sphingobacteriaceae</taxon>
        <taxon>Pedobacter</taxon>
    </lineage>
</organism>
<feature type="domain" description="TonB-dependent receptor plug" evidence="8">
    <location>
        <begin position="139"/>
        <end position="266"/>
    </location>
</feature>
<dbReference type="NCBIfam" id="TIGR04056">
    <property type="entry name" value="OMP_RagA_SusC"/>
    <property type="match status" value="1"/>
</dbReference>
<dbReference type="InterPro" id="IPR039426">
    <property type="entry name" value="TonB-dep_rcpt-like"/>
</dbReference>
<proteinExistence type="inferred from homology"/>
<dbReference type="Pfam" id="PF13715">
    <property type="entry name" value="CarbopepD_reg_2"/>
    <property type="match status" value="1"/>
</dbReference>
<reference evidence="9 10" key="1">
    <citation type="submission" date="2019-08" db="EMBL/GenBank/DDBJ databases">
        <title>Pedobacter sp. nov., isolated from Han river, South Korea.</title>
        <authorList>
            <person name="Lee D.-H."/>
            <person name="Kim Y.-S."/>
            <person name="Hwang E.-M."/>
            <person name="Le Tran T.C."/>
            <person name="Cha C.-J."/>
        </authorList>
    </citation>
    <scope>NUCLEOTIDE SEQUENCE [LARGE SCALE GENOMIC DNA]</scope>
    <source>
        <strain evidence="9 10">CJ43</strain>
    </source>
</reference>
<dbReference type="AlphaFoldDB" id="A0A5C0VKQ3"/>
<accession>A0A5C0VKQ3</accession>
<dbReference type="Gene3D" id="2.170.130.10">
    <property type="entry name" value="TonB-dependent receptor, plug domain"/>
    <property type="match status" value="1"/>
</dbReference>
<evidence type="ECO:0000256" key="1">
    <source>
        <dbReference type="ARBA" id="ARBA00004571"/>
    </source>
</evidence>
<sequence length="1072" mass="118117">MNEKCLPRSKKVVKTKGISLLFLSFFLIIFNTLSAFAQTAQITVKGKLLGEDDGQPIIGVIITDNNKKNLGTTNFDGEFSINVPKNTTVTFSYIGYEPTRMTFANSQSNLTIRLKVSTTALNEVVVTALGIKREEKALGYATTTVKGEDLTSAISNNWTDALSGKVAGLNLVRSNGGPTGSNKIILRGENNLTGENDALIVVDGVVINQGSGRSTGTGGSGYLSSETPVDFGSGLNDINPEDIESVTVLKGPGAAALYGQRGANGAIIITTKSGMAKKKGLGVTFTSNTSLEQINRWPDLQYEYGQGVDGDNYYSYNASEDGPSTRSTSSAWGPRFNGQMFYQYDPVTHTKSTTRTPWIPYVNDSRRFFDEGRTFTNSVTLDGAGEKTSARFSYTNVNNKWIIPNTGYGRNTVALSVTQKMNDKLQIVTKVNYTNKFSDNLPSTGYNNQSIMYWYLFWVPSASVDWLKDYWLPGRENRNQSFPFSSFPDNPYLIANQMLNKSNRNGLTGNVQATYNFTKDLSLMVRTSLDMAQEQRSQQRPFDTEKFKRGMYRTQNINSQEVNSDFLLRYNKKINKKFAVSGSVGGSVLKNNYNRDELRADSLSFPGLFTLANAAGVLEALPNRSKYAINSFYGLFTASFKDYLYLDVTARKDWSSTLATPTSVDNADFFYPSFNLSFVLSEAFKLPEAISFAKLRTSFAGVGSGSTQAYRNSYNYFPENIFAGGLVNPTTLPNLNLQSLYTQSFEIGADVRLFKNRLSFDVAVYQGETRDQILSSVVDASSGYRFAEVNLGVVSNKGVEIAINGSPLKSKNGLNWNIFGTFSANRNTVESLPNDLPQVLQNGPGSRGSITANIGGSLGDLYGRGYERAPDGQIIYENGYPVLTQDAKYIGNTIPQWRASVGNNFKYKNFSFNVLLDGQYGAKAYSLSAAVLAEQGKTVNTLPGRYNGIIGNGVIRNTDGTFRKNDVIAQDPWTYYTAHYGRDNVEGTSYSTDFIKIREARLDYSLPIKVANKVGLQRITLGIYGRDLFTFSAWPIFDPEFGTLSGSEINRGFEYGQFPSTRTLGFNLVIGI</sequence>
<evidence type="ECO:0000313" key="10">
    <source>
        <dbReference type="Proteomes" id="UP000323653"/>
    </source>
</evidence>
<dbReference type="SUPFAM" id="SSF49464">
    <property type="entry name" value="Carboxypeptidase regulatory domain-like"/>
    <property type="match status" value="1"/>
</dbReference>
<dbReference type="SUPFAM" id="SSF56935">
    <property type="entry name" value="Porins"/>
    <property type="match status" value="1"/>
</dbReference>
<dbReference type="InterPro" id="IPR023997">
    <property type="entry name" value="TonB-dep_OMP_SusC/RagA_CS"/>
</dbReference>
<evidence type="ECO:0000256" key="4">
    <source>
        <dbReference type="ARBA" id="ARBA00022692"/>
    </source>
</evidence>
<dbReference type="Gene3D" id="2.60.40.1120">
    <property type="entry name" value="Carboxypeptidase-like, regulatory domain"/>
    <property type="match status" value="1"/>
</dbReference>
<keyword evidence="2 7" id="KW-0813">Transport</keyword>
<evidence type="ECO:0000259" key="8">
    <source>
        <dbReference type="Pfam" id="PF07715"/>
    </source>
</evidence>
<gene>
    <name evidence="9" type="ORF">FYC62_11990</name>
</gene>
<dbReference type="Pfam" id="PF07715">
    <property type="entry name" value="Plug"/>
    <property type="match status" value="1"/>
</dbReference>
<evidence type="ECO:0000256" key="3">
    <source>
        <dbReference type="ARBA" id="ARBA00022452"/>
    </source>
</evidence>
<keyword evidence="4 7" id="KW-0812">Transmembrane</keyword>
<evidence type="ECO:0000313" key="9">
    <source>
        <dbReference type="EMBL" id="QEK52283.1"/>
    </source>
</evidence>
<keyword evidence="3 7" id="KW-1134">Transmembrane beta strand</keyword>
<comment type="similarity">
    <text evidence="7">Belongs to the TonB-dependent receptor family.</text>
</comment>
<dbReference type="Gene3D" id="2.40.170.20">
    <property type="entry name" value="TonB-dependent receptor, beta-barrel domain"/>
    <property type="match status" value="1"/>
</dbReference>
<dbReference type="InterPro" id="IPR037066">
    <property type="entry name" value="Plug_dom_sf"/>
</dbReference>
<keyword evidence="10" id="KW-1185">Reference proteome</keyword>
<evidence type="ECO:0000256" key="6">
    <source>
        <dbReference type="ARBA" id="ARBA00023237"/>
    </source>
</evidence>
<dbReference type="GO" id="GO:0009279">
    <property type="term" value="C:cell outer membrane"/>
    <property type="evidence" value="ECO:0007669"/>
    <property type="project" value="UniProtKB-SubCell"/>
</dbReference>
<dbReference type="KEGG" id="pej:FYC62_11990"/>
<comment type="subcellular location">
    <subcellularLocation>
        <location evidence="1 7">Cell outer membrane</location>
        <topology evidence="1 7">Multi-pass membrane protein</topology>
    </subcellularLocation>
</comment>
<dbReference type="InterPro" id="IPR012910">
    <property type="entry name" value="Plug_dom"/>
</dbReference>
<dbReference type="EMBL" id="CP043329">
    <property type="protein sequence ID" value="QEK52283.1"/>
    <property type="molecule type" value="Genomic_DNA"/>
</dbReference>
<dbReference type="NCBIfam" id="TIGR04057">
    <property type="entry name" value="SusC_RagA_signa"/>
    <property type="match status" value="1"/>
</dbReference>
<evidence type="ECO:0000256" key="7">
    <source>
        <dbReference type="PROSITE-ProRule" id="PRU01360"/>
    </source>
</evidence>
<evidence type="ECO:0000256" key="2">
    <source>
        <dbReference type="ARBA" id="ARBA00022448"/>
    </source>
</evidence>
<dbReference type="InterPro" id="IPR008969">
    <property type="entry name" value="CarboxyPept-like_regulatory"/>
</dbReference>
<name>A0A5C0VKQ3_9SPHI</name>
<dbReference type="RefSeq" id="WP_149075093.1">
    <property type="nucleotide sequence ID" value="NZ_CP043329.1"/>
</dbReference>
<dbReference type="InterPro" id="IPR023996">
    <property type="entry name" value="TonB-dep_OMP_SusC/RagA"/>
</dbReference>
<keyword evidence="6 7" id="KW-0998">Cell outer membrane</keyword>